<evidence type="ECO:0000256" key="3">
    <source>
        <dbReference type="ARBA" id="ARBA00023237"/>
    </source>
</evidence>
<evidence type="ECO:0000256" key="4">
    <source>
        <dbReference type="PROSITE-ProRule" id="PRU00473"/>
    </source>
</evidence>
<dbReference type="InterPro" id="IPR006664">
    <property type="entry name" value="OMP_bac"/>
</dbReference>
<dbReference type="PRINTS" id="PR01021">
    <property type="entry name" value="OMPADOMAIN"/>
</dbReference>
<dbReference type="InterPro" id="IPR006665">
    <property type="entry name" value="OmpA-like"/>
</dbReference>
<reference evidence="7 8" key="1">
    <citation type="submission" date="2021-05" db="EMBL/GenBank/DDBJ databases">
        <title>Molecular characterization for Shewanella algae harboring chromosomal blaOXA-55-like strains isolated from clinical and environment sample.</title>
        <authorList>
            <person name="Ohama Y."/>
            <person name="Aoki K."/>
            <person name="Harada S."/>
            <person name="Moriya K."/>
            <person name="Ishii Y."/>
            <person name="Tateda K."/>
        </authorList>
    </citation>
    <scope>NUCLEOTIDE SEQUENCE [LARGE SCALE GENOMIC DNA]</scope>
    <source>
        <strain evidence="7 8">LMG 23746</strain>
    </source>
</reference>
<evidence type="ECO:0000313" key="7">
    <source>
        <dbReference type="EMBL" id="GIU01985.1"/>
    </source>
</evidence>
<comment type="caution">
    <text evidence="7">The sequence shown here is derived from an EMBL/GenBank/DDBJ whole genome shotgun (WGS) entry which is preliminary data.</text>
</comment>
<dbReference type="RefSeq" id="WP_119978643.1">
    <property type="nucleotide sequence ID" value="NZ_BPFB01000053.1"/>
</dbReference>
<feature type="signal peptide" evidence="5">
    <location>
        <begin position="1"/>
        <end position="21"/>
    </location>
</feature>
<feature type="domain" description="OmpA-like" evidence="6">
    <location>
        <begin position="362"/>
        <end position="480"/>
    </location>
</feature>
<keyword evidence="3" id="KW-0998">Cell outer membrane</keyword>
<keyword evidence="8" id="KW-1185">Reference proteome</keyword>
<sequence length="481" mass="53551">MGQNTLLSAVFLVVTAFSASASTFFSTFPDAKYPAEKRIHFTPFDLITAVDGDKLSVLPVSGKLTQHSFELPDSYTLDLVINNYLAQLKKLNAEIVFQCQQEACGDPYVLRDQLAPRITVDTSYPGAYVAAKLTGSSGDVYSVIYAFHREDRYTKVQLVTLETIPEPLDLIVANPAFLQQTPQEVEIKDRRSEDSQDSADHPLLGRMPGSFISRYKQTNFTQVPVIVGMSAAGYQTQPLDAKLTEIRYRMPEEYSLFEISSNYAAAANKLAAESVFHCKGKACGDDAELIKSMGLHQDDNTDEWQDYQLFKLSRPGGDVYFDIYAQGRYDGTPADTTVRVMELSALKDDRVVIDLDALTKAITQSGKATLEGLLFDYDSDQMLSESKTVLEVLASYLKQYPKLDFYVVGHTDDKGHNRYNQSLSQRRAAAVIKQLTEQYQIPASQLAAHGNGEYSPVASNANEAGQRLNRRVELVLRSDKK</sequence>
<dbReference type="Pfam" id="PF00691">
    <property type="entry name" value="OmpA"/>
    <property type="match status" value="1"/>
</dbReference>
<gene>
    <name evidence="7" type="ORF">TUM4630_32050</name>
</gene>
<dbReference type="CDD" id="cd07185">
    <property type="entry name" value="OmpA_C-like"/>
    <property type="match status" value="1"/>
</dbReference>
<keyword evidence="5" id="KW-0732">Signal</keyword>
<organism evidence="7 8">
    <name type="scientific">Shewanella algidipiscicola</name>
    <dbReference type="NCBI Taxonomy" id="614070"/>
    <lineage>
        <taxon>Bacteria</taxon>
        <taxon>Pseudomonadati</taxon>
        <taxon>Pseudomonadota</taxon>
        <taxon>Gammaproteobacteria</taxon>
        <taxon>Alteromonadales</taxon>
        <taxon>Shewanellaceae</taxon>
        <taxon>Shewanella</taxon>
    </lineage>
</organism>
<evidence type="ECO:0000256" key="5">
    <source>
        <dbReference type="SAM" id="SignalP"/>
    </source>
</evidence>
<evidence type="ECO:0000256" key="1">
    <source>
        <dbReference type="ARBA" id="ARBA00004442"/>
    </source>
</evidence>
<dbReference type="InterPro" id="IPR050330">
    <property type="entry name" value="Bact_OuterMem_StrucFunc"/>
</dbReference>
<accession>A0ABQ4NSC3</accession>
<evidence type="ECO:0000259" key="6">
    <source>
        <dbReference type="PROSITE" id="PS51123"/>
    </source>
</evidence>
<feature type="chain" id="PRO_5047128560" description="OmpA-like domain-containing protein" evidence="5">
    <location>
        <begin position="22"/>
        <end position="481"/>
    </location>
</feature>
<dbReference type="Proteomes" id="UP000761574">
    <property type="component" value="Unassembled WGS sequence"/>
</dbReference>
<dbReference type="PANTHER" id="PTHR30329:SF21">
    <property type="entry name" value="LIPOPROTEIN YIAD-RELATED"/>
    <property type="match status" value="1"/>
</dbReference>
<dbReference type="SUPFAM" id="SSF103088">
    <property type="entry name" value="OmpA-like"/>
    <property type="match status" value="1"/>
</dbReference>
<comment type="subcellular location">
    <subcellularLocation>
        <location evidence="1">Cell outer membrane</location>
    </subcellularLocation>
</comment>
<proteinExistence type="predicted"/>
<dbReference type="EMBL" id="BPFB01000053">
    <property type="protein sequence ID" value="GIU01985.1"/>
    <property type="molecule type" value="Genomic_DNA"/>
</dbReference>
<name>A0ABQ4NSC3_9GAMM</name>
<evidence type="ECO:0000313" key="8">
    <source>
        <dbReference type="Proteomes" id="UP000761574"/>
    </source>
</evidence>
<dbReference type="InterPro" id="IPR036737">
    <property type="entry name" value="OmpA-like_sf"/>
</dbReference>
<dbReference type="PROSITE" id="PS51123">
    <property type="entry name" value="OMPA_2"/>
    <property type="match status" value="1"/>
</dbReference>
<keyword evidence="2 4" id="KW-0472">Membrane</keyword>
<evidence type="ECO:0000256" key="2">
    <source>
        <dbReference type="ARBA" id="ARBA00023136"/>
    </source>
</evidence>
<protein>
    <recommendedName>
        <fullName evidence="6">OmpA-like domain-containing protein</fullName>
    </recommendedName>
</protein>
<dbReference type="PANTHER" id="PTHR30329">
    <property type="entry name" value="STATOR ELEMENT OF FLAGELLAR MOTOR COMPLEX"/>
    <property type="match status" value="1"/>
</dbReference>
<dbReference type="Gene3D" id="3.30.1330.60">
    <property type="entry name" value="OmpA-like domain"/>
    <property type="match status" value="1"/>
</dbReference>